<feature type="region of interest" description="Disordered" evidence="1">
    <location>
        <begin position="1"/>
        <end position="27"/>
    </location>
</feature>
<keyword evidence="3" id="KW-1185">Reference proteome</keyword>
<feature type="compositionally biased region" description="Basic residues" evidence="1">
    <location>
        <begin position="1"/>
        <end position="10"/>
    </location>
</feature>
<sequence length="322" mass="36195">MPSKKRKRGRMVNTDYSDQEDIPEADSYSPALNENGDFWSISAMRIGIVSLERLNYANLSGGCFTHYVRRRVIFSQNSANDFCREASSLPEVDINELQFKLIHMLAPSGGSRPRGMHDQESRPPSLANKFNVRVAKYKRFQRLFQNNRRKLASHLLDGTFLDQFKGNVDEATAHRQNTLSSRPLLPTIEEAAGSDTPGVSITQPILAEEVARELKAARPSAAGPDGLKMLYLQKLKAADFASLFNIWLAHHNRVCVSDFKAENQVSIQRCINGSIANLVRVAHEYRSGNRDRQGFRIPFLLNSLPSWYGGLQDSKSRLKGNS</sequence>
<protein>
    <submittedName>
        <fullName evidence="2">Uncharacterized protein</fullName>
    </submittedName>
</protein>
<evidence type="ECO:0000313" key="2">
    <source>
        <dbReference type="EMBL" id="KRY84826.1"/>
    </source>
</evidence>
<name>A0A0V1FFL8_TRIPS</name>
<accession>A0A0V1FFL8</accession>
<reference evidence="2 3" key="1">
    <citation type="submission" date="2015-01" db="EMBL/GenBank/DDBJ databases">
        <title>Evolution of Trichinella species and genotypes.</title>
        <authorList>
            <person name="Korhonen P.K."/>
            <person name="Edoardo P."/>
            <person name="Giuseppe L.R."/>
            <person name="Gasser R.B."/>
        </authorList>
    </citation>
    <scope>NUCLEOTIDE SEQUENCE [LARGE SCALE GENOMIC DNA]</scope>
    <source>
        <strain evidence="2">ISS470</strain>
    </source>
</reference>
<evidence type="ECO:0000256" key="1">
    <source>
        <dbReference type="SAM" id="MobiDB-lite"/>
    </source>
</evidence>
<comment type="caution">
    <text evidence="2">The sequence shown here is derived from an EMBL/GenBank/DDBJ whole genome shotgun (WGS) entry which is preliminary data.</text>
</comment>
<evidence type="ECO:0000313" key="3">
    <source>
        <dbReference type="Proteomes" id="UP000054995"/>
    </source>
</evidence>
<proteinExistence type="predicted"/>
<dbReference type="OrthoDB" id="10628616at2759"/>
<dbReference type="EMBL" id="JYDT01000105">
    <property type="protein sequence ID" value="KRY84826.1"/>
    <property type="molecule type" value="Genomic_DNA"/>
</dbReference>
<dbReference type="AlphaFoldDB" id="A0A0V1FFL8"/>
<dbReference type="Proteomes" id="UP000054995">
    <property type="component" value="Unassembled WGS sequence"/>
</dbReference>
<gene>
    <name evidence="2" type="ORF">T4D_10636</name>
</gene>
<organism evidence="2 3">
    <name type="scientific">Trichinella pseudospiralis</name>
    <name type="common">Parasitic roundworm</name>
    <dbReference type="NCBI Taxonomy" id="6337"/>
    <lineage>
        <taxon>Eukaryota</taxon>
        <taxon>Metazoa</taxon>
        <taxon>Ecdysozoa</taxon>
        <taxon>Nematoda</taxon>
        <taxon>Enoplea</taxon>
        <taxon>Dorylaimia</taxon>
        <taxon>Trichinellida</taxon>
        <taxon>Trichinellidae</taxon>
        <taxon>Trichinella</taxon>
    </lineage>
</organism>